<accession>A0A0A7EKG0</accession>
<organism evidence="1 2">
    <name type="scientific">Pseudoalteromonas piratica</name>
    <dbReference type="NCBI Taxonomy" id="1348114"/>
    <lineage>
        <taxon>Bacteria</taxon>
        <taxon>Pseudomonadati</taxon>
        <taxon>Pseudomonadota</taxon>
        <taxon>Gammaproteobacteria</taxon>
        <taxon>Alteromonadales</taxon>
        <taxon>Pseudoalteromonadaceae</taxon>
        <taxon>Pseudoalteromonas</taxon>
    </lineage>
</organism>
<evidence type="ECO:0000313" key="2">
    <source>
        <dbReference type="Proteomes" id="UP000030341"/>
    </source>
</evidence>
<dbReference type="InterPro" id="IPR023375">
    <property type="entry name" value="ADC_dom_sf"/>
</dbReference>
<proteinExistence type="predicted"/>
<keyword evidence="2" id="KW-1185">Reference proteome</keyword>
<reference evidence="1 2" key="1">
    <citation type="submission" date="2014-11" db="EMBL/GenBank/DDBJ databases">
        <title>Complete Genome Sequence of Pseudoalteromonas sp. Strain OCN003 Isolated from Kaneohe Bay, Oahu, Hawaii.</title>
        <authorList>
            <person name="Beurmann S."/>
            <person name="Videau P."/>
            <person name="Ushijima B."/>
            <person name="Smith A.M."/>
            <person name="Aeby G.S."/>
            <person name="Callahan S.M."/>
            <person name="Belcaid M."/>
        </authorList>
    </citation>
    <scope>NUCLEOTIDE SEQUENCE [LARGE SCALE GENOMIC DNA]</scope>
    <source>
        <strain evidence="1 2">OCN003</strain>
    </source>
</reference>
<gene>
    <name evidence="1" type="ORF">OM33_18985</name>
</gene>
<name>A0A0A7EKG0_9GAMM</name>
<sequence length="324" mass="37251">MAHDTHLPNFVQFPGNVIAQPPCRMLNANQYGFFVKGCISKIQAYIDKTLNVVKSDEFHFKALSAYTLLTFTDIENIASKVPEFRQQGWMQETDIIFWLPIAKMVTKRGKEKVDHIYWYPAFITVNNIYALINGRETWGYNKYLCDYKMPEQGELPNYFELSIDAFQPFSPNTKMAKHKLLEVNLVEQGDEHPVADFVELVKEAFEILKSDTDFFDLDLNAIKQLLDGFVNPQMDQILFKQLPNGDGTKAVYQGVVHSPSIIEKVHSAKIYKHEFDVTVYQLDTFPLAEMFGIEPGVHRALLPFNVVMDFDQEKAFEIISTKGL</sequence>
<dbReference type="EMBL" id="CP009889">
    <property type="protein sequence ID" value="AIY67150.1"/>
    <property type="molecule type" value="Genomic_DNA"/>
</dbReference>
<dbReference type="SUPFAM" id="SSF160104">
    <property type="entry name" value="Acetoacetate decarboxylase-like"/>
    <property type="match status" value="1"/>
</dbReference>
<dbReference type="Gene3D" id="2.40.400.10">
    <property type="entry name" value="Acetoacetate decarboxylase-like"/>
    <property type="match status" value="1"/>
</dbReference>
<dbReference type="AlphaFoldDB" id="A0A0A7EKG0"/>
<dbReference type="OrthoDB" id="6304275at2"/>
<dbReference type="KEGG" id="pseo:OM33_18985"/>
<dbReference type="RefSeq" id="WP_040135947.1">
    <property type="nucleotide sequence ID" value="NZ_CP009889.1"/>
</dbReference>
<dbReference type="Proteomes" id="UP000030341">
    <property type="component" value="Chromosome 2"/>
</dbReference>
<dbReference type="HOGENOM" id="CLU_857565_0_0_6"/>
<protein>
    <submittedName>
        <fullName evidence="1">Acetoacetate decarboxylase</fullName>
    </submittedName>
</protein>
<dbReference type="STRING" id="1348114.OM33_18985"/>
<evidence type="ECO:0000313" key="1">
    <source>
        <dbReference type="EMBL" id="AIY67150.1"/>
    </source>
</evidence>
<dbReference type="eggNOG" id="COG0665">
    <property type="taxonomic scope" value="Bacteria"/>
</dbReference>